<gene>
    <name evidence="1" type="ORF">QBC47DRAFT_363536</name>
</gene>
<organism evidence="1 2">
    <name type="scientific">Echria macrotheca</name>
    <dbReference type="NCBI Taxonomy" id="438768"/>
    <lineage>
        <taxon>Eukaryota</taxon>
        <taxon>Fungi</taxon>
        <taxon>Dikarya</taxon>
        <taxon>Ascomycota</taxon>
        <taxon>Pezizomycotina</taxon>
        <taxon>Sordariomycetes</taxon>
        <taxon>Sordariomycetidae</taxon>
        <taxon>Sordariales</taxon>
        <taxon>Schizotheciaceae</taxon>
        <taxon>Echria</taxon>
    </lineage>
</organism>
<proteinExistence type="predicted"/>
<accession>A0AAJ0B9A0</accession>
<comment type="caution">
    <text evidence="1">The sequence shown here is derived from an EMBL/GenBank/DDBJ whole genome shotgun (WGS) entry which is preliminary data.</text>
</comment>
<name>A0AAJ0B9A0_9PEZI</name>
<protein>
    <submittedName>
        <fullName evidence="1">Uncharacterized protein</fullName>
    </submittedName>
</protein>
<dbReference type="AlphaFoldDB" id="A0AAJ0B9A0"/>
<reference evidence="1" key="1">
    <citation type="submission" date="2023-06" db="EMBL/GenBank/DDBJ databases">
        <title>Genome-scale phylogeny and comparative genomics of the fungal order Sordariales.</title>
        <authorList>
            <consortium name="Lawrence Berkeley National Laboratory"/>
            <person name="Hensen N."/>
            <person name="Bonometti L."/>
            <person name="Westerberg I."/>
            <person name="Brannstrom I.O."/>
            <person name="Guillou S."/>
            <person name="Cros-Aarteil S."/>
            <person name="Calhoun S."/>
            <person name="Haridas S."/>
            <person name="Kuo A."/>
            <person name="Mondo S."/>
            <person name="Pangilinan J."/>
            <person name="Riley R."/>
            <person name="Labutti K."/>
            <person name="Andreopoulos B."/>
            <person name="Lipzen A."/>
            <person name="Chen C."/>
            <person name="Yanf M."/>
            <person name="Daum C."/>
            <person name="Ng V."/>
            <person name="Clum A."/>
            <person name="Steindorff A."/>
            <person name="Ohm R."/>
            <person name="Martin F."/>
            <person name="Silar P."/>
            <person name="Natvig D."/>
            <person name="Lalanne C."/>
            <person name="Gautier V."/>
            <person name="Ament-Velasquez S.L."/>
            <person name="Kruys A."/>
            <person name="Hutchinson M.I."/>
            <person name="Powell A.J."/>
            <person name="Barry K."/>
            <person name="Miller A.N."/>
            <person name="Grigoriev I.V."/>
            <person name="Debuchy R."/>
            <person name="Gladieux P."/>
            <person name="Thoren M.H."/>
            <person name="Johannesson H."/>
        </authorList>
    </citation>
    <scope>NUCLEOTIDE SEQUENCE</scope>
    <source>
        <strain evidence="1">PSN4</strain>
    </source>
</reference>
<dbReference type="Proteomes" id="UP001239445">
    <property type="component" value="Unassembled WGS sequence"/>
</dbReference>
<sequence length="156" mass="17999">MAPPPRVIPETTIFEYSSFQISRPPTVMENGFYWTTSHVVPGSGSVHRVYELREFPEKPESESRWVARVTVYAQEIRYVAGFRLCDLTAGNINSVVGCSETHSFFHYSYFVPASIWIMVVLAYGKGSGLRQRGWRSREWFSNPIINDDDSYRRMCV</sequence>
<evidence type="ECO:0000313" key="1">
    <source>
        <dbReference type="EMBL" id="KAK1752808.1"/>
    </source>
</evidence>
<keyword evidence="2" id="KW-1185">Reference proteome</keyword>
<dbReference type="EMBL" id="MU839839">
    <property type="protein sequence ID" value="KAK1752808.1"/>
    <property type="molecule type" value="Genomic_DNA"/>
</dbReference>
<evidence type="ECO:0000313" key="2">
    <source>
        <dbReference type="Proteomes" id="UP001239445"/>
    </source>
</evidence>